<evidence type="ECO:0000256" key="1">
    <source>
        <dbReference type="ARBA" id="ARBA00004651"/>
    </source>
</evidence>
<keyword evidence="9" id="KW-1185">Reference proteome</keyword>
<proteinExistence type="predicted"/>
<evidence type="ECO:0000259" key="7">
    <source>
        <dbReference type="Pfam" id="PF00482"/>
    </source>
</evidence>
<evidence type="ECO:0000256" key="4">
    <source>
        <dbReference type="ARBA" id="ARBA00022989"/>
    </source>
</evidence>
<keyword evidence="2" id="KW-1003">Cell membrane</keyword>
<dbReference type="Pfam" id="PF00482">
    <property type="entry name" value="T2SSF"/>
    <property type="match status" value="1"/>
</dbReference>
<sequence length="259" mass="26570">MLSLVAIAAALLCWPQPSVRDRLRLPASSRGLRFASWVAPAGAGALGLALAGPAGCCAAVAGSLVAGRQWRARRAGERDLRLSDEFAEGLRLLVAQLRAGAHPAIAAEDASAESGPAVAGLFGDLAATARLGGDVTALPLVAASPGLRASLGRLTRAWALAERHGVALADLLDAVRRDLERRTAFRREVEAKLAGPRSTAAVLTGLPLLGLVFGELAGTRPLEVLADGLLGQLALLTGTALLIAGVLWSERLIGAVVRS</sequence>
<feature type="transmembrane region" description="Helical" evidence="6">
    <location>
        <begin position="44"/>
        <end position="66"/>
    </location>
</feature>
<accession>A0ABN3FSC9</accession>
<dbReference type="RefSeq" id="WP_344127206.1">
    <property type="nucleotide sequence ID" value="NZ_BAAARA010000003.1"/>
</dbReference>
<feature type="transmembrane region" description="Helical" evidence="6">
    <location>
        <begin position="229"/>
        <end position="248"/>
    </location>
</feature>
<evidence type="ECO:0000256" key="6">
    <source>
        <dbReference type="SAM" id="Phobius"/>
    </source>
</evidence>
<keyword evidence="4 6" id="KW-1133">Transmembrane helix</keyword>
<comment type="caution">
    <text evidence="8">The sequence shown here is derived from an EMBL/GenBank/DDBJ whole genome shotgun (WGS) entry which is preliminary data.</text>
</comment>
<reference evidence="8 9" key="1">
    <citation type="journal article" date="2019" name="Int. J. Syst. Evol. Microbiol.">
        <title>The Global Catalogue of Microorganisms (GCM) 10K type strain sequencing project: providing services to taxonomists for standard genome sequencing and annotation.</title>
        <authorList>
            <consortium name="The Broad Institute Genomics Platform"/>
            <consortium name="The Broad Institute Genome Sequencing Center for Infectious Disease"/>
            <person name="Wu L."/>
            <person name="Ma J."/>
        </authorList>
    </citation>
    <scope>NUCLEOTIDE SEQUENCE [LARGE SCALE GENOMIC DNA]</scope>
    <source>
        <strain evidence="8 9">JCM 16221</strain>
    </source>
</reference>
<evidence type="ECO:0000256" key="3">
    <source>
        <dbReference type="ARBA" id="ARBA00022692"/>
    </source>
</evidence>
<comment type="subcellular location">
    <subcellularLocation>
        <location evidence="1">Cell membrane</location>
        <topology evidence="1">Multi-pass membrane protein</topology>
    </subcellularLocation>
</comment>
<evidence type="ECO:0000313" key="8">
    <source>
        <dbReference type="EMBL" id="GAA2336582.1"/>
    </source>
</evidence>
<evidence type="ECO:0000256" key="2">
    <source>
        <dbReference type="ARBA" id="ARBA00022475"/>
    </source>
</evidence>
<dbReference type="Proteomes" id="UP001501218">
    <property type="component" value="Unassembled WGS sequence"/>
</dbReference>
<protein>
    <submittedName>
        <fullName evidence="8">Type II secretion system protein</fullName>
    </submittedName>
</protein>
<dbReference type="InterPro" id="IPR018076">
    <property type="entry name" value="T2SS_GspF_dom"/>
</dbReference>
<keyword evidence="3 6" id="KW-0812">Transmembrane</keyword>
<evidence type="ECO:0000256" key="5">
    <source>
        <dbReference type="ARBA" id="ARBA00023136"/>
    </source>
</evidence>
<feature type="transmembrane region" description="Helical" evidence="6">
    <location>
        <begin position="200"/>
        <end position="217"/>
    </location>
</feature>
<feature type="domain" description="Type II secretion system protein GspF" evidence="7">
    <location>
        <begin position="90"/>
        <end position="213"/>
    </location>
</feature>
<evidence type="ECO:0000313" key="9">
    <source>
        <dbReference type="Proteomes" id="UP001501218"/>
    </source>
</evidence>
<dbReference type="PANTHER" id="PTHR35007:SF4">
    <property type="entry name" value="CONSERVED TRANSMEMBRANE PROTEIN-RELATED"/>
    <property type="match status" value="1"/>
</dbReference>
<name>A0ABN3FSC9_9PSEU</name>
<organism evidence="8 9">
    <name type="scientific">Saccharopolyspora halophila</name>
    <dbReference type="NCBI Taxonomy" id="405551"/>
    <lineage>
        <taxon>Bacteria</taxon>
        <taxon>Bacillati</taxon>
        <taxon>Actinomycetota</taxon>
        <taxon>Actinomycetes</taxon>
        <taxon>Pseudonocardiales</taxon>
        <taxon>Pseudonocardiaceae</taxon>
        <taxon>Saccharopolyspora</taxon>
    </lineage>
</organism>
<dbReference type="EMBL" id="BAAARA010000003">
    <property type="protein sequence ID" value="GAA2336582.1"/>
    <property type="molecule type" value="Genomic_DNA"/>
</dbReference>
<keyword evidence="5 6" id="KW-0472">Membrane</keyword>
<dbReference type="PANTHER" id="PTHR35007">
    <property type="entry name" value="INTEGRAL MEMBRANE PROTEIN-RELATED"/>
    <property type="match status" value="1"/>
</dbReference>
<gene>
    <name evidence="8" type="ORF">GCM10009854_10610</name>
</gene>